<gene>
    <name evidence="1" type="ORF">HMPREF0299_5759</name>
</gene>
<proteinExistence type="predicted"/>
<organism evidence="1 2">
    <name type="scientific">Corynebacterium matruchotii ATCC 14266</name>
    <dbReference type="NCBI Taxonomy" id="553207"/>
    <lineage>
        <taxon>Bacteria</taxon>
        <taxon>Bacillati</taxon>
        <taxon>Actinomycetota</taxon>
        <taxon>Actinomycetes</taxon>
        <taxon>Mycobacteriales</taxon>
        <taxon>Corynebacteriaceae</taxon>
        <taxon>Corynebacterium</taxon>
    </lineage>
</organism>
<protein>
    <submittedName>
        <fullName evidence="1">Uncharacterized protein</fullName>
    </submittedName>
</protein>
<reference evidence="1" key="1">
    <citation type="submission" date="2010-08" db="EMBL/GenBank/DDBJ databases">
        <authorList>
            <person name="Harkins D.M."/>
            <person name="Madupu R."/>
            <person name="Durkin A.S."/>
            <person name="Torralba M."/>
            <person name="Methe B."/>
            <person name="Sutton G.G."/>
            <person name="Nelson K.E."/>
        </authorList>
    </citation>
    <scope>NUCLEOTIDE SEQUENCE [LARGE SCALE GENOMIC DNA]</scope>
    <source>
        <strain evidence="1">ATCC 14266</strain>
    </source>
</reference>
<dbReference type="Proteomes" id="UP000004218">
    <property type="component" value="Unassembled WGS sequence"/>
</dbReference>
<evidence type="ECO:0000313" key="2">
    <source>
        <dbReference type="Proteomes" id="UP000004218"/>
    </source>
</evidence>
<comment type="caution">
    <text evidence="1">The sequence shown here is derived from an EMBL/GenBank/DDBJ whole genome shotgun (WGS) entry which is preliminary data.</text>
</comment>
<sequence>MVIFENHAYLICYPQDAVCSTPDKHGFCSDGVSAEALSVGNHA</sequence>
<accession>E0DBS2</accession>
<keyword evidence="2" id="KW-1185">Reference proteome</keyword>
<dbReference type="AlphaFoldDB" id="E0DBS2"/>
<name>E0DBS2_9CORY</name>
<evidence type="ECO:0000313" key="1">
    <source>
        <dbReference type="EMBL" id="EFM49848.1"/>
    </source>
</evidence>
<dbReference type="EMBL" id="ACSH02000002">
    <property type="protein sequence ID" value="EFM49848.1"/>
    <property type="molecule type" value="Genomic_DNA"/>
</dbReference>